<dbReference type="InterPro" id="IPR013321">
    <property type="entry name" value="Arc_rbn_hlx_hlx"/>
</dbReference>
<reference evidence="1" key="2">
    <citation type="submission" date="2011-10" db="EMBL/GenBank/DDBJ databases">
        <title>The Genome Sequence of Granulicatella elegans ATCC 700633.</title>
        <authorList>
            <consortium name="The Broad Institute Genome Sequencing Platform"/>
            <consortium name="The Broad Institute Genome Sequencing Center for Infectious Disease"/>
            <person name="Earl A."/>
            <person name="Ward D."/>
            <person name="Feldgarden M."/>
            <person name="Gevers D."/>
            <person name="Sibley C.D."/>
            <person name="Field T.R."/>
            <person name="Grinwis M."/>
            <person name="Eshaghurshan C.S."/>
            <person name="Surette M.G."/>
            <person name="Young S.K."/>
            <person name="Zeng Q."/>
            <person name="Gargeya S."/>
            <person name="Fitzgerald M."/>
            <person name="Haas B."/>
            <person name="Abouelleil A."/>
            <person name="Alvarado L."/>
            <person name="Arachchi H.M."/>
            <person name="Berlin A."/>
            <person name="Brown A."/>
            <person name="Chapman S.B."/>
            <person name="Chen Z."/>
            <person name="Dunbar C."/>
            <person name="Freedman E."/>
            <person name="Gearin G."/>
            <person name="Goldberg J."/>
            <person name="Griggs A."/>
            <person name="Gujja S."/>
            <person name="Heiman D."/>
            <person name="Howarth C."/>
            <person name="Larson L."/>
            <person name="Lui A."/>
            <person name="MacDonald P.J.P."/>
            <person name="Montmayeur A."/>
            <person name="Murphy C."/>
            <person name="Neiman D."/>
            <person name="Pearson M."/>
            <person name="Priest M."/>
            <person name="Roberts A."/>
            <person name="Saif S."/>
            <person name="Shea T."/>
            <person name="Shenoy N."/>
            <person name="Sisk P."/>
            <person name="Stolte C."/>
            <person name="Sykes S."/>
            <person name="Wortman J."/>
            <person name="Nusbaum C."/>
            <person name="Birren B."/>
        </authorList>
    </citation>
    <scope>NUCLEOTIDE SEQUENCE [LARGE SCALE GENOMIC DNA]</scope>
    <source>
        <strain evidence="1">ATCC 700633</strain>
    </source>
</reference>
<dbReference type="OrthoDB" id="9804867at2"/>
<reference evidence="1" key="1">
    <citation type="submission" date="2009-09" db="EMBL/GenBank/DDBJ databases">
        <authorList>
            <consortium name="The Broad Institute Genome Sequencing Platform"/>
            <person name="Ward D."/>
            <person name="Feldgarden M."/>
            <person name="Earl A."/>
            <person name="Young S.K."/>
            <person name="Zeng Q."/>
            <person name="Koehrsen M."/>
            <person name="Alvarado L."/>
            <person name="Berlin A."/>
            <person name="Bochicchio J."/>
            <person name="Borenstein D."/>
            <person name="Chapman S.B."/>
            <person name="Chen Z."/>
            <person name="Engels R."/>
            <person name="Freedman E."/>
            <person name="Gellesch M."/>
            <person name="Goldberg J."/>
            <person name="Griggs A."/>
            <person name="Gujja S."/>
            <person name="Heilman E."/>
            <person name="Heiman D."/>
            <person name="Hepburn T."/>
            <person name="Howarth C."/>
            <person name="Jen D."/>
            <person name="Larson L."/>
            <person name="Lewis B."/>
            <person name="Mehta T."/>
            <person name="Park D."/>
            <person name="Pearson M."/>
            <person name="Roberts A."/>
            <person name="Saif S."/>
            <person name="Shea T."/>
            <person name="Shenoy N."/>
            <person name="Sisk P."/>
            <person name="Stolte C."/>
            <person name="Sykes S."/>
            <person name="Thomson T."/>
            <person name="Walk T."/>
            <person name="White J."/>
            <person name="Yandava C."/>
            <person name="Sibley C.D."/>
            <person name="Field T.R."/>
            <person name="Grinwis M."/>
            <person name="Eshaghurshan C.S."/>
            <person name="Surette M.G."/>
            <person name="Haas B."/>
            <person name="Nusbaum C."/>
            <person name="Birren B."/>
        </authorList>
    </citation>
    <scope>NUCLEOTIDE SEQUENCE [LARGE SCALE GENOMIC DNA]</scope>
    <source>
        <strain evidence="1">ATCC 700633</strain>
    </source>
</reference>
<dbReference type="GO" id="GO:0006355">
    <property type="term" value="P:regulation of DNA-templated transcription"/>
    <property type="evidence" value="ECO:0007669"/>
    <property type="project" value="InterPro"/>
</dbReference>
<dbReference type="EMBL" id="ACRF02000013">
    <property type="protein sequence ID" value="EEW93567.2"/>
    <property type="molecule type" value="Genomic_DNA"/>
</dbReference>
<evidence type="ECO:0000313" key="2">
    <source>
        <dbReference type="Proteomes" id="UP000002939"/>
    </source>
</evidence>
<comment type="caution">
    <text evidence="1">The sequence shown here is derived from an EMBL/GenBank/DDBJ whole genome shotgun (WGS) entry which is preliminary data.</text>
</comment>
<sequence>MGKTATINVRVDEDDKKSAEFVLNQLGMPMSTLVTLLLKQVSLTKSIPFNISLPVTPYSESIENMTSEEFGKMMVQEYHNAEGEHVRPVNEFFNEFRMKIDD</sequence>
<proteinExistence type="predicted"/>
<protein>
    <submittedName>
        <fullName evidence="1">RelB/DinJ family addiction module antitoxin</fullName>
    </submittedName>
</protein>
<dbReference type="NCBIfam" id="TIGR02384">
    <property type="entry name" value="RelB_DinJ"/>
    <property type="match status" value="1"/>
</dbReference>
<dbReference type="InterPro" id="IPR007337">
    <property type="entry name" value="RelB/DinJ"/>
</dbReference>
<dbReference type="Proteomes" id="UP000002939">
    <property type="component" value="Unassembled WGS sequence"/>
</dbReference>
<keyword evidence="2" id="KW-1185">Reference proteome</keyword>
<dbReference type="RefSeq" id="WP_020991345.1">
    <property type="nucleotide sequence ID" value="NZ_KI391971.1"/>
</dbReference>
<dbReference type="AlphaFoldDB" id="D0BKG4"/>
<dbReference type="Gene3D" id="1.10.1220.10">
    <property type="entry name" value="Met repressor-like"/>
    <property type="match status" value="1"/>
</dbReference>
<dbReference type="Pfam" id="PF04221">
    <property type="entry name" value="RelB"/>
    <property type="match status" value="1"/>
</dbReference>
<organism evidence="1 2">
    <name type="scientific">Granulicatella elegans ATCC 700633</name>
    <dbReference type="NCBI Taxonomy" id="626369"/>
    <lineage>
        <taxon>Bacteria</taxon>
        <taxon>Bacillati</taxon>
        <taxon>Bacillota</taxon>
        <taxon>Bacilli</taxon>
        <taxon>Lactobacillales</taxon>
        <taxon>Carnobacteriaceae</taxon>
        <taxon>Granulicatella</taxon>
    </lineage>
</organism>
<dbReference type="HOGENOM" id="CLU_154558_0_2_9"/>
<dbReference type="eggNOG" id="COG3077">
    <property type="taxonomic scope" value="Bacteria"/>
</dbReference>
<accession>D0BKG4</accession>
<gene>
    <name evidence="1" type="ORF">HMPREF0446_00449</name>
</gene>
<evidence type="ECO:0000313" key="1">
    <source>
        <dbReference type="EMBL" id="EEW93567.2"/>
    </source>
</evidence>
<dbReference type="STRING" id="626369.HMPREF0446_00449"/>
<name>D0BKG4_9LACT</name>